<dbReference type="PROSITE" id="PS51669">
    <property type="entry name" value="4FE4S_MOW_BIS_MGD"/>
    <property type="match status" value="1"/>
</dbReference>
<dbReference type="PANTHER" id="PTHR43742:SF2">
    <property type="entry name" value="ASSIMILATORY NITRATE REDUCTASE CATALYTIC SUBUNIT"/>
    <property type="match status" value="1"/>
</dbReference>
<dbReference type="EMBL" id="JAZHOG010000005">
    <property type="protein sequence ID" value="MEJ8567890.1"/>
    <property type="molecule type" value="Genomic_DNA"/>
</dbReference>
<dbReference type="PANTHER" id="PTHR43742">
    <property type="entry name" value="TRIMETHYLAMINE-N-OXIDE REDUCTASE"/>
    <property type="match status" value="1"/>
</dbReference>
<keyword evidence="7" id="KW-1185">Reference proteome</keyword>
<keyword evidence="3" id="KW-0408">Iron</keyword>
<dbReference type="Pfam" id="PF01568">
    <property type="entry name" value="Molydop_binding"/>
    <property type="match status" value="1"/>
</dbReference>
<gene>
    <name evidence="6" type="ORF">V3330_09660</name>
</gene>
<dbReference type="Proteomes" id="UP001359886">
    <property type="component" value="Unassembled WGS sequence"/>
</dbReference>
<comment type="similarity">
    <text evidence="1">Belongs to the prokaryotic molybdopterin-containing oxidoreductase family.</text>
</comment>
<dbReference type="Pfam" id="PF00384">
    <property type="entry name" value="Molybdopterin"/>
    <property type="match status" value="1"/>
</dbReference>
<dbReference type="InterPro" id="IPR009010">
    <property type="entry name" value="Asp_de-COase-like_dom_sf"/>
</dbReference>
<evidence type="ECO:0000256" key="1">
    <source>
        <dbReference type="ARBA" id="ARBA00010312"/>
    </source>
</evidence>
<evidence type="ECO:0000259" key="5">
    <source>
        <dbReference type="PROSITE" id="PS51669"/>
    </source>
</evidence>
<accession>A0AAW9RHN6</accession>
<keyword evidence="4" id="KW-0411">Iron-sulfur</keyword>
<dbReference type="Gene3D" id="3.40.228.10">
    <property type="entry name" value="Dimethylsulfoxide Reductase, domain 2"/>
    <property type="match status" value="1"/>
</dbReference>
<dbReference type="InterPro" id="IPR006963">
    <property type="entry name" value="Mopterin_OxRdtase_4Fe-4S_dom"/>
</dbReference>
<dbReference type="Gene3D" id="2.40.40.20">
    <property type="match status" value="1"/>
</dbReference>
<dbReference type="GO" id="GO:0043546">
    <property type="term" value="F:molybdopterin cofactor binding"/>
    <property type="evidence" value="ECO:0007669"/>
    <property type="project" value="InterPro"/>
</dbReference>
<dbReference type="GO" id="GO:0016491">
    <property type="term" value="F:oxidoreductase activity"/>
    <property type="evidence" value="ECO:0007669"/>
    <property type="project" value="InterPro"/>
</dbReference>
<proteinExistence type="inferred from homology"/>
<evidence type="ECO:0000313" key="6">
    <source>
        <dbReference type="EMBL" id="MEJ8567890.1"/>
    </source>
</evidence>
<protein>
    <submittedName>
        <fullName evidence="6">Molybdopterin-dependent oxidoreductase</fullName>
    </submittedName>
</protein>
<dbReference type="SUPFAM" id="SSF53706">
    <property type="entry name" value="Formate dehydrogenase/DMSO reductase, domains 1-3"/>
    <property type="match status" value="1"/>
</dbReference>
<dbReference type="SUPFAM" id="SSF50692">
    <property type="entry name" value="ADC-like"/>
    <property type="match status" value="1"/>
</dbReference>
<dbReference type="Pfam" id="PF04879">
    <property type="entry name" value="Molybdop_Fe4S4"/>
    <property type="match status" value="1"/>
</dbReference>
<dbReference type="InterPro" id="IPR006656">
    <property type="entry name" value="Mopterin_OxRdtase"/>
</dbReference>
<reference evidence="6 7" key="1">
    <citation type="submission" date="2024-02" db="EMBL/GenBank/DDBJ databases">
        <title>A novel Wenzhouxiangellaceae bacterium, isolated from coastal sediments.</title>
        <authorList>
            <person name="Du Z.-J."/>
            <person name="Ye Y.-Q."/>
            <person name="Zhang X.-Y."/>
        </authorList>
    </citation>
    <scope>NUCLEOTIDE SEQUENCE [LARGE SCALE GENOMIC DNA]</scope>
    <source>
        <strain evidence="6 7">CH-27</strain>
    </source>
</reference>
<organism evidence="6 7">
    <name type="scientific">Elongatibacter sediminis</name>
    <dbReference type="NCBI Taxonomy" id="3119006"/>
    <lineage>
        <taxon>Bacteria</taxon>
        <taxon>Pseudomonadati</taxon>
        <taxon>Pseudomonadota</taxon>
        <taxon>Gammaproteobacteria</taxon>
        <taxon>Chromatiales</taxon>
        <taxon>Wenzhouxiangellaceae</taxon>
        <taxon>Elongatibacter</taxon>
    </lineage>
</organism>
<dbReference type="SMART" id="SM00926">
    <property type="entry name" value="Molybdop_Fe4S4"/>
    <property type="match status" value="1"/>
</dbReference>
<keyword evidence="2" id="KW-0479">Metal-binding</keyword>
<dbReference type="Gene3D" id="3.40.50.740">
    <property type="match status" value="1"/>
</dbReference>
<evidence type="ECO:0000313" key="7">
    <source>
        <dbReference type="Proteomes" id="UP001359886"/>
    </source>
</evidence>
<dbReference type="InterPro" id="IPR006657">
    <property type="entry name" value="MoPterin_dinucl-bd_dom"/>
</dbReference>
<dbReference type="GO" id="GO:0046872">
    <property type="term" value="F:metal ion binding"/>
    <property type="evidence" value="ECO:0007669"/>
    <property type="project" value="UniProtKB-KW"/>
</dbReference>
<name>A0AAW9RHN6_9GAMM</name>
<dbReference type="Gene3D" id="2.20.25.90">
    <property type="entry name" value="ADC-like domains"/>
    <property type="match status" value="1"/>
</dbReference>
<sequence length="727" mass="77899">MEPETRHAICRFCHAMCAVKLTLEDGRVTRIIGDKDNPVYHGYTCIKGRNFHEFHYAPNRVLHPLARGSDGELQPLPLDEALDGIAGRLSAIIAEHGPRSVAIYGGTFSNFCPAGVMTRHAFMDAIGSPMRFSNATIDQPGKPIAMALHGRWGAGPQPFDSADVCLVIGANPLVSMWGGVPPFNPARRLHQARKRGLKLIVIDPRRTETARKAELHLQCLPGNDAAILAAMIRVILDEDLHDAGFVDAETQGFDALRDAVAAFTPEAVAAVAGLEPEAIREAARLFAGARRGIATGGTGSNMAPFGTLMEYLMLVLNTLCGRWIRAGETIPNPGVLFRMSTGKARAEKPRPAYGFGEPIRVRGLADTAAGMPTAALPDEILTPGEGQIRALFVVGGNPMANWPNRSKVEQALKSLDLLVAIDPQVGATSRLADYVIGPKFGFEIPATSFASEGITFYGLSLGMPEPWAQYQPALIDPPENSEVIEDWRVFYELARRMDLELSWFGQAYDMTRPPTTDDLLELFLKRAPVPLDEIRDYPGGREFPEQAVPAAAKESDWPFRLELGHPDMMTELGALADALGHPSALAASITGFDGRPLLLTSRRQHEVYNSVGQDLPALRRKRPYNPVYLNPVDAGAIGVGTGDAVELQTAAGCVPGIAELAEDVRPGVVSVAHGFPNRDAGEAGAGGFAGTAVAELLDDAVGYDRFSGLPVMSAVPVVVRAAGPAAA</sequence>
<dbReference type="RefSeq" id="WP_354695210.1">
    <property type="nucleotide sequence ID" value="NZ_JAZHOG010000005.1"/>
</dbReference>
<feature type="domain" description="4Fe-4S Mo/W bis-MGD-type" evidence="5">
    <location>
        <begin position="3"/>
        <end position="59"/>
    </location>
</feature>
<evidence type="ECO:0000256" key="3">
    <source>
        <dbReference type="ARBA" id="ARBA00023004"/>
    </source>
</evidence>
<dbReference type="InterPro" id="IPR050612">
    <property type="entry name" value="Prok_Mopterin_Oxidored"/>
</dbReference>
<evidence type="ECO:0000256" key="4">
    <source>
        <dbReference type="ARBA" id="ARBA00023014"/>
    </source>
</evidence>
<comment type="caution">
    <text evidence="6">The sequence shown here is derived from an EMBL/GenBank/DDBJ whole genome shotgun (WGS) entry which is preliminary data.</text>
</comment>
<evidence type="ECO:0000256" key="2">
    <source>
        <dbReference type="ARBA" id="ARBA00022723"/>
    </source>
</evidence>
<dbReference type="GO" id="GO:0051536">
    <property type="term" value="F:iron-sulfur cluster binding"/>
    <property type="evidence" value="ECO:0007669"/>
    <property type="project" value="UniProtKB-KW"/>
</dbReference>
<dbReference type="AlphaFoldDB" id="A0AAW9RHN6"/>